<evidence type="ECO:0000313" key="4">
    <source>
        <dbReference type="Proteomes" id="UP000256999"/>
    </source>
</evidence>
<dbReference type="InterPro" id="IPR004175">
    <property type="entry name" value="RNA_CPDase"/>
</dbReference>
<dbReference type="EC" id="3.1.4.58" evidence="2"/>
<comment type="function">
    <text evidence="2">Hydrolyzes RNA 2',3'-cyclic phosphodiester to an RNA 2'-phosphomonoester.</text>
</comment>
<feature type="short sequence motif" description="HXTX 1" evidence="2">
    <location>
        <begin position="56"/>
        <end position="59"/>
    </location>
</feature>
<comment type="similarity">
    <text evidence="2">Belongs to the 2H phosphoesterase superfamily. ThpR family.</text>
</comment>
<dbReference type="GO" id="GO:0008664">
    <property type="term" value="F:RNA 2',3'-cyclic 3'-phosphodiesterase activity"/>
    <property type="evidence" value="ECO:0007669"/>
    <property type="project" value="UniProtKB-EC"/>
</dbReference>
<dbReference type="EMBL" id="QUOV01000001">
    <property type="protein sequence ID" value="REL36880.1"/>
    <property type="molecule type" value="Genomic_DNA"/>
</dbReference>
<dbReference type="Gene3D" id="3.90.1140.10">
    <property type="entry name" value="Cyclic phosphodiesterase"/>
    <property type="match status" value="1"/>
</dbReference>
<dbReference type="InterPro" id="IPR009097">
    <property type="entry name" value="Cyclic_Pdiesterase"/>
</dbReference>
<dbReference type="NCBIfam" id="TIGR02258">
    <property type="entry name" value="2_5_ligase"/>
    <property type="match status" value="1"/>
</dbReference>
<dbReference type="PANTHER" id="PTHR35561:SF1">
    <property type="entry name" value="RNA 2',3'-CYCLIC PHOSPHODIESTERASE"/>
    <property type="match status" value="1"/>
</dbReference>
<name>A0A3E0UJ06_9GAMM</name>
<dbReference type="HAMAP" id="MF_01940">
    <property type="entry name" value="RNA_CPDase"/>
    <property type="match status" value="1"/>
</dbReference>
<keyword evidence="1 2" id="KW-0378">Hydrolase</keyword>
<gene>
    <name evidence="3" type="primary">thpR</name>
    <name evidence="3" type="ORF">DXX92_17045</name>
</gene>
<dbReference type="GO" id="GO:0004113">
    <property type="term" value="F:2',3'-cyclic-nucleotide 3'-phosphodiesterase activity"/>
    <property type="evidence" value="ECO:0007669"/>
    <property type="project" value="InterPro"/>
</dbReference>
<evidence type="ECO:0000313" key="3">
    <source>
        <dbReference type="EMBL" id="REL36880.1"/>
    </source>
</evidence>
<dbReference type="PANTHER" id="PTHR35561">
    <property type="entry name" value="RNA 2',3'-CYCLIC PHOSPHODIESTERASE"/>
    <property type="match status" value="1"/>
</dbReference>
<comment type="caution">
    <text evidence="3">The sequence shown here is derived from an EMBL/GenBank/DDBJ whole genome shotgun (WGS) entry which is preliminary data.</text>
</comment>
<reference evidence="3 4" key="1">
    <citation type="submission" date="2018-08" db="EMBL/GenBank/DDBJ databases">
        <title>Thalassotalea euphylliae genome.</title>
        <authorList>
            <person name="Summers S."/>
            <person name="Rice S.A."/>
            <person name="Freckelton M.L."/>
            <person name="Nedved B.T."/>
            <person name="Hadfield M.G."/>
        </authorList>
    </citation>
    <scope>NUCLEOTIDE SEQUENCE [LARGE SCALE GENOMIC DNA]</scope>
    <source>
        <strain evidence="3 4">H2</strain>
    </source>
</reference>
<sequence length="197" mass="21671">MSLPVARYFYALDLCSADRQALVAVQQSLMPTLAKSVTASAKQHKLPRLTKPENLHLTLTFLGQASEAQLSAINKAARQAANIVASETQLSFQLIADHLAVFPNAKVLYVGLAHTPHWLQYLEQALAKTAEDNDIKLVERAFTPHITLSRKVSFLPSEISSTLSPPLTLNITSFSLYRSDSTTNGVCYQAIERFSLT</sequence>
<evidence type="ECO:0000256" key="2">
    <source>
        <dbReference type="HAMAP-Rule" id="MF_01940"/>
    </source>
</evidence>
<comment type="catalytic activity">
    <reaction evidence="2">
        <text>a 3'-end 2',3'-cyclophospho-ribonucleotide-RNA + H2O = a 3'-end 2'-phospho-ribonucleotide-RNA + H(+)</text>
        <dbReference type="Rhea" id="RHEA:11828"/>
        <dbReference type="Rhea" id="RHEA-COMP:10464"/>
        <dbReference type="Rhea" id="RHEA-COMP:17353"/>
        <dbReference type="ChEBI" id="CHEBI:15377"/>
        <dbReference type="ChEBI" id="CHEBI:15378"/>
        <dbReference type="ChEBI" id="CHEBI:83064"/>
        <dbReference type="ChEBI" id="CHEBI:173113"/>
        <dbReference type="EC" id="3.1.4.58"/>
    </reaction>
</comment>
<organism evidence="3 4">
    <name type="scientific">Thalassotalea euphylliae</name>
    <dbReference type="NCBI Taxonomy" id="1655234"/>
    <lineage>
        <taxon>Bacteria</taxon>
        <taxon>Pseudomonadati</taxon>
        <taxon>Pseudomonadota</taxon>
        <taxon>Gammaproteobacteria</taxon>
        <taxon>Alteromonadales</taxon>
        <taxon>Colwelliaceae</taxon>
        <taxon>Thalassotalea</taxon>
    </lineage>
</organism>
<feature type="short sequence motif" description="HXTX 2" evidence="2">
    <location>
        <begin position="145"/>
        <end position="148"/>
    </location>
</feature>
<feature type="active site" description="Proton acceptor" evidence="2">
    <location>
        <position position="145"/>
    </location>
</feature>
<dbReference type="Pfam" id="PF13563">
    <property type="entry name" value="2_5_RNA_ligase2"/>
    <property type="match status" value="1"/>
</dbReference>
<dbReference type="Proteomes" id="UP000256999">
    <property type="component" value="Unassembled WGS sequence"/>
</dbReference>
<protein>
    <recommendedName>
        <fullName evidence="2">RNA 2',3'-cyclic phosphodiesterase</fullName>
        <shortName evidence="2">RNA 2',3'-CPDase</shortName>
        <ecNumber evidence="2">3.1.4.58</ecNumber>
    </recommendedName>
</protein>
<dbReference type="SUPFAM" id="SSF55144">
    <property type="entry name" value="LigT-like"/>
    <property type="match status" value="1"/>
</dbReference>
<proteinExistence type="inferred from homology"/>
<evidence type="ECO:0000256" key="1">
    <source>
        <dbReference type="ARBA" id="ARBA00022801"/>
    </source>
</evidence>
<dbReference type="OrthoDB" id="7061261at2"/>
<feature type="active site" description="Proton donor" evidence="2">
    <location>
        <position position="56"/>
    </location>
</feature>
<accession>A0A3E0UJ06</accession>
<dbReference type="AlphaFoldDB" id="A0A3E0UJ06"/>